<dbReference type="RefSeq" id="WP_340338415.1">
    <property type="nucleotide sequence ID" value="NZ_JBBKZS010000016.1"/>
</dbReference>
<name>A0ABU8XI77_9BURK</name>
<accession>A0ABU8XI77</accession>
<evidence type="ECO:0000313" key="3">
    <source>
        <dbReference type="Proteomes" id="UP001367030"/>
    </source>
</evidence>
<dbReference type="InterPro" id="IPR032092">
    <property type="entry name" value="PilW"/>
</dbReference>
<comment type="caution">
    <text evidence="2">The sequence shown here is derived from an EMBL/GenBank/DDBJ whole genome shotgun (WGS) entry which is preliminary data.</text>
</comment>
<dbReference type="PROSITE" id="PS00409">
    <property type="entry name" value="PROKAR_NTER_METHYL"/>
    <property type="match status" value="1"/>
</dbReference>
<gene>
    <name evidence="2" type="ORF">WKW79_27545</name>
</gene>
<dbReference type="Pfam" id="PF07963">
    <property type="entry name" value="N_methyl"/>
    <property type="match status" value="1"/>
</dbReference>
<dbReference type="Proteomes" id="UP001367030">
    <property type="component" value="Unassembled WGS sequence"/>
</dbReference>
<keyword evidence="1" id="KW-0472">Membrane</keyword>
<reference evidence="2 3" key="1">
    <citation type="submission" date="2024-03" db="EMBL/GenBank/DDBJ databases">
        <title>Novel species of the genus Variovorax.</title>
        <authorList>
            <person name="Liu Q."/>
            <person name="Xin Y.-H."/>
        </authorList>
    </citation>
    <scope>NUCLEOTIDE SEQUENCE [LARGE SCALE GENOMIC DNA]</scope>
    <source>
        <strain evidence="2 3">KACC 18901</strain>
    </source>
</reference>
<dbReference type="InterPro" id="IPR012902">
    <property type="entry name" value="N_methyl_site"/>
</dbReference>
<protein>
    <submittedName>
        <fullName evidence="2">PilW family protein</fullName>
    </submittedName>
</protein>
<keyword evidence="1" id="KW-0812">Transmembrane</keyword>
<evidence type="ECO:0000256" key="1">
    <source>
        <dbReference type="SAM" id="Phobius"/>
    </source>
</evidence>
<dbReference type="Pfam" id="PF16074">
    <property type="entry name" value="PilW"/>
    <property type="match status" value="1"/>
</dbReference>
<keyword evidence="3" id="KW-1185">Reference proteome</keyword>
<keyword evidence="1" id="KW-1133">Transmembrane helix</keyword>
<proteinExistence type="predicted"/>
<sequence length="392" mass="41537">MRTHFLSGPAASFAPSRRARNGGFTLVELMVGLLLGMLTVLVISQVLAMSEGKKRSIATGSNAMVNGALALYTLQRELQMAGYGLAYKPEALGCPLQGTFTAPGTPAVSETFTGTLAPVIITDGGTDGSPDTLTLLQSRKASYAVPVMVNSQSTTYYTVLSSLGTQAGDLMVAVPSAWNATTPCRLFNATDDGAGSPSNTGLWALRVPHTESTTTTSWNNNTTLALSPASYLLNLGSLGYSTFSINSSTQALQTTTRTATAASSTSELFPQIVNLQAMYGKDTNSDGVVDTYNNVTPANNAEWRQVLTIRIAVVARSTQYEKSKADESDAVTQTAPLWDLGASSTVTGAAACHSGSKCVALKIDQVPDWKHYRYKVYDTIVPLRNILWNTAS</sequence>
<feature type="transmembrane region" description="Helical" evidence="1">
    <location>
        <begin position="29"/>
        <end position="48"/>
    </location>
</feature>
<organism evidence="2 3">
    <name type="scientific">Variovorax robiniae</name>
    <dbReference type="NCBI Taxonomy" id="1836199"/>
    <lineage>
        <taxon>Bacteria</taxon>
        <taxon>Pseudomonadati</taxon>
        <taxon>Pseudomonadota</taxon>
        <taxon>Betaproteobacteria</taxon>
        <taxon>Burkholderiales</taxon>
        <taxon>Comamonadaceae</taxon>
        <taxon>Variovorax</taxon>
    </lineage>
</organism>
<dbReference type="EMBL" id="JBBKZS010000016">
    <property type="protein sequence ID" value="MEJ8858352.1"/>
    <property type="molecule type" value="Genomic_DNA"/>
</dbReference>
<evidence type="ECO:0000313" key="2">
    <source>
        <dbReference type="EMBL" id="MEJ8858352.1"/>
    </source>
</evidence>